<comment type="caution">
    <text evidence="3">The sequence shown here is derived from an EMBL/GenBank/DDBJ whole genome shotgun (WGS) entry which is preliminary data.</text>
</comment>
<feature type="region of interest" description="Disordered" evidence="2">
    <location>
        <begin position="65"/>
        <end position="169"/>
    </location>
</feature>
<feature type="compositionally biased region" description="Low complexity" evidence="2">
    <location>
        <begin position="146"/>
        <end position="169"/>
    </location>
</feature>
<reference evidence="3 4" key="1">
    <citation type="journal article" date="2024" name="J Genomics">
        <title>Draft genome sequencing and assembly of Favolaschia claudopus CIRM-BRFM 2984 isolated from oak limbs.</title>
        <authorList>
            <person name="Navarro D."/>
            <person name="Drula E."/>
            <person name="Chaduli D."/>
            <person name="Cazenave R."/>
            <person name="Ahrendt S."/>
            <person name="Wang J."/>
            <person name="Lipzen A."/>
            <person name="Daum C."/>
            <person name="Barry K."/>
            <person name="Grigoriev I.V."/>
            <person name="Favel A."/>
            <person name="Rosso M.N."/>
            <person name="Martin F."/>
        </authorList>
    </citation>
    <scope>NUCLEOTIDE SEQUENCE [LARGE SCALE GENOMIC DNA]</scope>
    <source>
        <strain evidence="3 4">CIRM-BRFM 2984</strain>
    </source>
</reference>
<feature type="compositionally biased region" description="Basic and acidic residues" evidence="2">
    <location>
        <begin position="91"/>
        <end position="124"/>
    </location>
</feature>
<evidence type="ECO:0000256" key="1">
    <source>
        <dbReference type="SAM" id="Coils"/>
    </source>
</evidence>
<dbReference type="EMBL" id="JAWWNJ010000173">
    <property type="protein sequence ID" value="KAK6977054.1"/>
    <property type="molecule type" value="Genomic_DNA"/>
</dbReference>
<dbReference type="AlphaFoldDB" id="A0AAV9ZA77"/>
<feature type="coiled-coil region" evidence="1">
    <location>
        <begin position="20"/>
        <end position="54"/>
    </location>
</feature>
<accession>A0AAV9ZA77</accession>
<organism evidence="3 4">
    <name type="scientific">Favolaschia claudopus</name>
    <dbReference type="NCBI Taxonomy" id="2862362"/>
    <lineage>
        <taxon>Eukaryota</taxon>
        <taxon>Fungi</taxon>
        <taxon>Dikarya</taxon>
        <taxon>Basidiomycota</taxon>
        <taxon>Agaricomycotina</taxon>
        <taxon>Agaricomycetes</taxon>
        <taxon>Agaricomycetidae</taxon>
        <taxon>Agaricales</taxon>
        <taxon>Marasmiineae</taxon>
        <taxon>Mycenaceae</taxon>
        <taxon>Favolaschia</taxon>
    </lineage>
</organism>
<proteinExistence type="predicted"/>
<protein>
    <submittedName>
        <fullName evidence="3">Uncharacterized protein</fullName>
    </submittedName>
</protein>
<evidence type="ECO:0000256" key="2">
    <source>
        <dbReference type="SAM" id="MobiDB-lite"/>
    </source>
</evidence>
<evidence type="ECO:0000313" key="4">
    <source>
        <dbReference type="Proteomes" id="UP001362999"/>
    </source>
</evidence>
<evidence type="ECO:0000313" key="3">
    <source>
        <dbReference type="EMBL" id="KAK6977054.1"/>
    </source>
</evidence>
<gene>
    <name evidence="3" type="ORF">R3P38DRAFT_3237829</name>
</gene>
<sequence>MSTAATALITTHIPYLASQLRRYDGEINDLRHQREHLQSEIEQVKWSIQFKQKEVAGQIERKELHANANTNANSKGGSRATAAGSKRTRNTTRDEQENERPPLRRRVEGERRFLSKNADLRRTDSQVSMGARRRGRHFTNEEMRRATTINTNSSNHHNNKTTANANANA</sequence>
<keyword evidence="1" id="KW-0175">Coiled coil</keyword>
<dbReference type="Proteomes" id="UP001362999">
    <property type="component" value="Unassembled WGS sequence"/>
</dbReference>
<feature type="compositionally biased region" description="Polar residues" evidence="2">
    <location>
        <begin position="67"/>
        <end position="76"/>
    </location>
</feature>
<keyword evidence="4" id="KW-1185">Reference proteome</keyword>
<name>A0AAV9ZA77_9AGAR</name>